<dbReference type="Pfam" id="PF03466">
    <property type="entry name" value="LysR_substrate"/>
    <property type="match status" value="1"/>
</dbReference>
<comment type="caution">
    <text evidence="6">The sequence shown here is derived from an EMBL/GenBank/DDBJ whole genome shotgun (WGS) entry which is preliminary data.</text>
</comment>
<dbReference type="InterPro" id="IPR058163">
    <property type="entry name" value="LysR-type_TF_proteobact-type"/>
</dbReference>
<keyword evidence="2" id="KW-0805">Transcription regulation</keyword>
<dbReference type="Proteomes" id="UP000253061">
    <property type="component" value="Unassembled WGS sequence"/>
</dbReference>
<dbReference type="GO" id="GO:0003700">
    <property type="term" value="F:DNA-binding transcription factor activity"/>
    <property type="evidence" value="ECO:0007669"/>
    <property type="project" value="InterPro"/>
</dbReference>
<dbReference type="InterPro" id="IPR005119">
    <property type="entry name" value="LysR_subst-bd"/>
</dbReference>
<name>A0A367V405_9PROT</name>
<dbReference type="RefSeq" id="WP_062956108.1">
    <property type="nucleotide sequence ID" value="NZ_JPWB01000009.1"/>
</dbReference>
<dbReference type="Gene3D" id="1.10.10.10">
    <property type="entry name" value="Winged helix-like DNA-binding domain superfamily/Winged helix DNA-binding domain"/>
    <property type="match status" value="1"/>
</dbReference>
<evidence type="ECO:0000313" key="7">
    <source>
        <dbReference type="Proteomes" id="UP000253061"/>
    </source>
</evidence>
<dbReference type="CDD" id="cd08471">
    <property type="entry name" value="PBP2_CrgA_like_2"/>
    <property type="match status" value="1"/>
</dbReference>
<dbReference type="InterPro" id="IPR036390">
    <property type="entry name" value="WH_DNA-bd_sf"/>
</dbReference>
<dbReference type="GO" id="GO:0043565">
    <property type="term" value="F:sequence-specific DNA binding"/>
    <property type="evidence" value="ECO:0007669"/>
    <property type="project" value="TreeGrafter"/>
</dbReference>
<comment type="similarity">
    <text evidence="1">Belongs to the LysR transcriptional regulatory family.</text>
</comment>
<dbReference type="Gene3D" id="3.40.190.290">
    <property type="match status" value="1"/>
</dbReference>
<reference evidence="6 7" key="1">
    <citation type="submission" date="2014-07" db="EMBL/GenBank/DDBJ databases">
        <title>Draft genome sequence of Thalassospira profundimaris R8-17.</title>
        <authorList>
            <person name="Lai Q."/>
            <person name="Shao Z."/>
        </authorList>
    </citation>
    <scope>NUCLEOTIDE SEQUENCE [LARGE SCALE GENOMIC DNA]</scope>
    <source>
        <strain evidence="6 7">R8-17</strain>
    </source>
</reference>
<sequence length="304" mass="32896">MDRFNAMNIFVRVAEEQGFAAAARSLNISPAAVTRTIAQLEQIIGARLLVRTTRSVTLTDAGVRYLADCKRLLSDLKEVEAAAGGAYAKPSGMLTITAPVQFGQMHVAPIVGQYLDAYPDMRARLLLFDRIVNIVEEGIDLAVRIGELADSTLSAVRIGQVSQTVCASPEYFARHGMPKTPSDLAAHRIVATTGSSARLDWQFKSPDGSGRKINVSPDARWQTNSIAAARNAALDGWGIVRMLSYQAAPFIDDGRLVAVLEDCALEPVPIHLVHPEGRNAPAKVRAFIDMAAEKLRANPLFDFG</sequence>
<dbReference type="PANTHER" id="PTHR30537:SF5">
    <property type="entry name" value="HTH-TYPE TRANSCRIPTIONAL ACTIVATOR TTDR-RELATED"/>
    <property type="match status" value="1"/>
</dbReference>
<dbReference type="PROSITE" id="PS50931">
    <property type="entry name" value="HTH_LYSR"/>
    <property type="match status" value="1"/>
</dbReference>
<dbReference type="AlphaFoldDB" id="A0A367V405"/>
<evidence type="ECO:0000259" key="5">
    <source>
        <dbReference type="PROSITE" id="PS50931"/>
    </source>
</evidence>
<evidence type="ECO:0000256" key="2">
    <source>
        <dbReference type="ARBA" id="ARBA00023015"/>
    </source>
</evidence>
<dbReference type="PANTHER" id="PTHR30537">
    <property type="entry name" value="HTH-TYPE TRANSCRIPTIONAL REGULATOR"/>
    <property type="match status" value="1"/>
</dbReference>
<keyword evidence="4" id="KW-0804">Transcription</keyword>
<proteinExistence type="inferred from homology"/>
<dbReference type="InterPro" id="IPR000847">
    <property type="entry name" value="LysR_HTH_N"/>
</dbReference>
<evidence type="ECO:0000256" key="4">
    <source>
        <dbReference type="ARBA" id="ARBA00023163"/>
    </source>
</evidence>
<accession>A0A367V405</accession>
<dbReference type="SUPFAM" id="SSF53850">
    <property type="entry name" value="Periplasmic binding protein-like II"/>
    <property type="match status" value="1"/>
</dbReference>
<dbReference type="SUPFAM" id="SSF46785">
    <property type="entry name" value="Winged helix' DNA-binding domain"/>
    <property type="match status" value="1"/>
</dbReference>
<evidence type="ECO:0000256" key="3">
    <source>
        <dbReference type="ARBA" id="ARBA00023125"/>
    </source>
</evidence>
<dbReference type="EMBL" id="JPWB01000009">
    <property type="protein sequence ID" value="RCK19883.1"/>
    <property type="molecule type" value="Genomic_DNA"/>
</dbReference>
<dbReference type="FunFam" id="1.10.10.10:FF:000001">
    <property type="entry name" value="LysR family transcriptional regulator"/>
    <property type="match status" value="1"/>
</dbReference>
<organism evidence="6 7">
    <name type="scientific">Thalassospira profundimaris</name>
    <dbReference type="NCBI Taxonomy" id="502049"/>
    <lineage>
        <taxon>Bacteria</taxon>
        <taxon>Pseudomonadati</taxon>
        <taxon>Pseudomonadota</taxon>
        <taxon>Alphaproteobacteria</taxon>
        <taxon>Rhodospirillales</taxon>
        <taxon>Thalassospiraceae</taxon>
        <taxon>Thalassospira</taxon>
    </lineage>
</organism>
<dbReference type="PRINTS" id="PR00039">
    <property type="entry name" value="HTHLYSR"/>
</dbReference>
<gene>
    <name evidence="6" type="ORF">TH6_17910</name>
</gene>
<evidence type="ECO:0000256" key="1">
    <source>
        <dbReference type="ARBA" id="ARBA00009437"/>
    </source>
</evidence>
<protein>
    <submittedName>
        <fullName evidence="6">LysR family transcriptional regulator</fullName>
    </submittedName>
</protein>
<dbReference type="GO" id="GO:0006351">
    <property type="term" value="P:DNA-templated transcription"/>
    <property type="evidence" value="ECO:0007669"/>
    <property type="project" value="TreeGrafter"/>
</dbReference>
<evidence type="ECO:0000313" key="6">
    <source>
        <dbReference type="EMBL" id="RCK19883.1"/>
    </source>
</evidence>
<dbReference type="Pfam" id="PF00126">
    <property type="entry name" value="HTH_1"/>
    <property type="match status" value="1"/>
</dbReference>
<feature type="domain" description="HTH lysR-type" evidence="5">
    <location>
        <begin position="1"/>
        <end position="59"/>
    </location>
</feature>
<keyword evidence="3" id="KW-0238">DNA-binding</keyword>
<dbReference type="InterPro" id="IPR036388">
    <property type="entry name" value="WH-like_DNA-bd_sf"/>
</dbReference>